<dbReference type="Proteomes" id="UP000194903">
    <property type="component" value="Unassembled WGS sequence"/>
</dbReference>
<dbReference type="EMBL" id="NHOC01000004">
    <property type="protein sequence ID" value="OUM20923.1"/>
    <property type="molecule type" value="Genomic_DNA"/>
</dbReference>
<organism evidence="1 2">
    <name type="scientific">Butyricicoccus porcorum</name>
    <dbReference type="NCBI Taxonomy" id="1945634"/>
    <lineage>
        <taxon>Bacteria</taxon>
        <taxon>Bacillati</taxon>
        <taxon>Bacillota</taxon>
        <taxon>Clostridia</taxon>
        <taxon>Eubacteriales</taxon>
        <taxon>Butyricicoccaceae</taxon>
        <taxon>Butyricicoccus</taxon>
    </lineage>
</organism>
<evidence type="ECO:0000313" key="2">
    <source>
        <dbReference type="Proteomes" id="UP000194903"/>
    </source>
</evidence>
<reference evidence="1 2" key="1">
    <citation type="submission" date="2017-05" db="EMBL/GenBank/DDBJ databases">
        <title>Butyricicoccus porcorum sp. nov. a butyrate-producing bacterium from the swine intestinal tract.</title>
        <authorList>
            <person name="Trachsel J."/>
            <person name="Humphrey S."/>
            <person name="Allen H.K."/>
        </authorList>
    </citation>
    <scope>NUCLEOTIDE SEQUENCE [LARGE SCALE GENOMIC DNA]</scope>
    <source>
        <strain evidence="1">BB10</strain>
    </source>
</reference>
<keyword evidence="2" id="KW-1185">Reference proteome</keyword>
<name>A0A252F569_9FIRM</name>
<dbReference type="AlphaFoldDB" id="A0A252F569"/>
<comment type="caution">
    <text evidence="1">The sequence shown here is derived from an EMBL/GenBank/DDBJ whole genome shotgun (WGS) entry which is preliminary data.</text>
</comment>
<protein>
    <submittedName>
        <fullName evidence="1">Uncharacterized protein</fullName>
    </submittedName>
</protein>
<gene>
    <name evidence="1" type="ORF">CBW42_04870</name>
</gene>
<proteinExistence type="predicted"/>
<accession>A0A252F569</accession>
<sequence length="74" mass="8966">MQIYDNDLRYKQIQNKIMNMPQWAKAEHMEMSVPEKELWRYSGDVMCPSQKHRRHRGVLLTLSMAPGRLFRFIK</sequence>
<evidence type="ECO:0000313" key="1">
    <source>
        <dbReference type="EMBL" id="OUM20923.1"/>
    </source>
</evidence>